<dbReference type="InterPro" id="IPR001647">
    <property type="entry name" value="HTH_TetR"/>
</dbReference>
<dbReference type="PRINTS" id="PR00455">
    <property type="entry name" value="HTHTETR"/>
</dbReference>
<protein>
    <submittedName>
        <fullName evidence="6">AcrR family transcriptional regulator</fullName>
    </submittedName>
</protein>
<evidence type="ECO:0000256" key="2">
    <source>
        <dbReference type="ARBA" id="ARBA00023125"/>
    </source>
</evidence>
<dbReference type="EMBL" id="JAUSRE010000021">
    <property type="protein sequence ID" value="MDP9890001.1"/>
    <property type="molecule type" value="Genomic_DNA"/>
</dbReference>
<keyword evidence="1" id="KW-0805">Transcription regulation</keyword>
<dbReference type="RefSeq" id="WP_307310879.1">
    <property type="nucleotide sequence ID" value="NZ_JAUSRE010000021.1"/>
</dbReference>
<reference evidence="6 7" key="1">
    <citation type="submission" date="2023-07" db="EMBL/GenBank/DDBJ databases">
        <title>Sorghum-associated microbial communities from plants grown in Nebraska, USA.</title>
        <authorList>
            <person name="Schachtman D."/>
        </authorList>
    </citation>
    <scope>NUCLEOTIDE SEQUENCE [LARGE SCALE GENOMIC DNA]</scope>
    <source>
        <strain evidence="6 7">CC222</strain>
    </source>
</reference>
<proteinExistence type="predicted"/>
<feature type="DNA-binding region" description="H-T-H motif" evidence="4">
    <location>
        <begin position="47"/>
        <end position="66"/>
    </location>
</feature>
<accession>A0ABT9RXM7</accession>
<keyword evidence="3" id="KW-0804">Transcription</keyword>
<dbReference type="Pfam" id="PF00440">
    <property type="entry name" value="TetR_N"/>
    <property type="match status" value="1"/>
</dbReference>
<dbReference type="InterPro" id="IPR036271">
    <property type="entry name" value="Tet_transcr_reg_TetR-rel_C_sf"/>
</dbReference>
<feature type="domain" description="HTH tetR-type" evidence="5">
    <location>
        <begin position="24"/>
        <end position="84"/>
    </location>
</feature>
<dbReference type="InterPro" id="IPR050109">
    <property type="entry name" value="HTH-type_TetR-like_transc_reg"/>
</dbReference>
<organism evidence="6 7">
    <name type="scientific">Pseudarthrobacter enclensis</name>
    <dbReference type="NCBI Taxonomy" id="993070"/>
    <lineage>
        <taxon>Bacteria</taxon>
        <taxon>Bacillati</taxon>
        <taxon>Actinomycetota</taxon>
        <taxon>Actinomycetes</taxon>
        <taxon>Micrococcales</taxon>
        <taxon>Micrococcaceae</taxon>
        <taxon>Pseudarthrobacter</taxon>
    </lineage>
</organism>
<gene>
    <name evidence="6" type="ORF">J2X98_003613</name>
</gene>
<evidence type="ECO:0000256" key="1">
    <source>
        <dbReference type="ARBA" id="ARBA00023015"/>
    </source>
</evidence>
<dbReference type="PANTHER" id="PTHR30055:SF234">
    <property type="entry name" value="HTH-TYPE TRANSCRIPTIONAL REGULATOR BETI"/>
    <property type="match status" value="1"/>
</dbReference>
<dbReference type="Gene3D" id="1.10.357.10">
    <property type="entry name" value="Tetracycline Repressor, domain 2"/>
    <property type="match status" value="1"/>
</dbReference>
<comment type="caution">
    <text evidence="6">The sequence shown here is derived from an EMBL/GenBank/DDBJ whole genome shotgun (WGS) entry which is preliminary data.</text>
</comment>
<evidence type="ECO:0000256" key="4">
    <source>
        <dbReference type="PROSITE-ProRule" id="PRU00335"/>
    </source>
</evidence>
<evidence type="ECO:0000256" key="3">
    <source>
        <dbReference type="ARBA" id="ARBA00023163"/>
    </source>
</evidence>
<dbReference type="SUPFAM" id="SSF46689">
    <property type="entry name" value="Homeodomain-like"/>
    <property type="match status" value="1"/>
</dbReference>
<keyword evidence="2 4" id="KW-0238">DNA-binding</keyword>
<evidence type="ECO:0000259" key="5">
    <source>
        <dbReference type="PROSITE" id="PS50977"/>
    </source>
</evidence>
<dbReference type="Proteomes" id="UP001226577">
    <property type="component" value="Unassembled WGS sequence"/>
</dbReference>
<keyword evidence="7" id="KW-1185">Reference proteome</keyword>
<evidence type="ECO:0000313" key="6">
    <source>
        <dbReference type="EMBL" id="MDP9890001.1"/>
    </source>
</evidence>
<dbReference type="SUPFAM" id="SSF48498">
    <property type="entry name" value="Tetracyclin repressor-like, C-terminal domain"/>
    <property type="match status" value="1"/>
</dbReference>
<sequence>MSQKQLTSVIGKKQQLSLRERSKLGKAERIRAAAEQLLSERSIEKITTREVAELAGIGEATLFRYIGSKRELLMMVYGDQMDAILTKIEREDAVLASSGSLRRDDGEAYCNRIYSIYRARCEFYRRNPDNAALYMREGFQVGSVTGARNIAQGDRSIRMVGAILAEGQSHGALVANVDPYLVAQNCHGIFIHEIDRTPVRGFTPQTIWDRTSARLSVQLSPLIIHAA</sequence>
<dbReference type="PANTHER" id="PTHR30055">
    <property type="entry name" value="HTH-TYPE TRANSCRIPTIONAL REGULATOR RUTR"/>
    <property type="match status" value="1"/>
</dbReference>
<dbReference type="InterPro" id="IPR009057">
    <property type="entry name" value="Homeodomain-like_sf"/>
</dbReference>
<evidence type="ECO:0000313" key="7">
    <source>
        <dbReference type="Proteomes" id="UP001226577"/>
    </source>
</evidence>
<dbReference type="PROSITE" id="PS50977">
    <property type="entry name" value="HTH_TETR_2"/>
    <property type="match status" value="1"/>
</dbReference>
<name>A0ABT9RXM7_9MICC</name>